<comment type="catalytic activity">
    <reaction evidence="6">
        <text>orotidine 5'-phosphate + diphosphate = orotate + 5-phospho-alpha-D-ribose 1-diphosphate</text>
        <dbReference type="Rhea" id="RHEA:10380"/>
        <dbReference type="ChEBI" id="CHEBI:30839"/>
        <dbReference type="ChEBI" id="CHEBI:33019"/>
        <dbReference type="ChEBI" id="CHEBI:57538"/>
        <dbReference type="ChEBI" id="CHEBI:58017"/>
        <dbReference type="EC" id="2.4.2.10"/>
    </reaction>
</comment>
<comment type="function">
    <text evidence="6">Catalyzes the transfer of a ribosyl phosphate group from 5-phosphoribose 1-diphosphate to orotate, leading to the formation of orotidine monophosphate (OMP).</text>
</comment>
<keyword evidence="5 6" id="KW-0665">Pyrimidine biosynthesis</keyword>
<comment type="cofactor">
    <cofactor evidence="6">
        <name>Mg(2+)</name>
        <dbReference type="ChEBI" id="CHEBI:18420"/>
    </cofactor>
</comment>
<gene>
    <name evidence="6" type="primary">pyrE</name>
    <name evidence="8" type="ORF">J2S77_001118</name>
</gene>
<dbReference type="EC" id="2.4.2.10" evidence="2 6"/>
<dbReference type="PANTHER" id="PTHR19278:SF9">
    <property type="entry name" value="URIDINE 5'-MONOPHOSPHATE SYNTHASE"/>
    <property type="match status" value="1"/>
</dbReference>
<keyword evidence="9" id="KW-1185">Reference proteome</keyword>
<evidence type="ECO:0000259" key="7">
    <source>
        <dbReference type="Pfam" id="PF00156"/>
    </source>
</evidence>
<dbReference type="Proteomes" id="UP001224359">
    <property type="component" value="Unassembled WGS sequence"/>
</dbReference>
<dbReference type="NCBIfam" id="TIGR00336">
    <property type="entry name" value="pyrE"/>
    <property type="match status" value="1"/>
</dbReference>
<feature type="binding site" evidence="6">
    <location>
        <position position="97"/>
    </location>
    <ligand>
        <name>5-phospho-alpha-D-ribose 1-diphosphate</name>
        <dbReference type="ChEBI" id="CHEBI:58017"/>
        <note>ligand shared between dimeric partners</note>
    </ligand>
</feature>
<feature type="binding site" evidence="6">
    <location>
        <position position="99"/>
    </location>
    <ligand>
        <name>5-phospho-alpha-D-ribose 1-diphosphate</name>
        <dbReference type="ChEBI" id="CHEBI:58017"/>
        <note>ligand shared between dimeric partners</note>
    </ligand>
</feature>
<accession>A0ABT9VE21</accession>
<evidence type="ECO:0000313" key="9">
    <source>
        <dbReference type="Proteomes" id="UP001224359"/>
    </source>
</evidence>
<evidence type="ECO:0000256" key="5">
    <source>
        <dbReference type="ARBA" id="ARBA00022975"/>
    </source>
</evidence>
<dbReference type="Pfam" id="PF00156">
    <property type="entry name" value="Pribosyltran"/>
    <property type="match status" value="1"/>
</dbReference>
<dbReference type="InterPro" id="IPR004467">
    <property type="entry name" value="Or_phspho_trans_dom"/>
</dbReference>
<proteinExistence type="inferred from homology"/>
<keyword evidence="6" id="KW-0460">Magnesium</keyword>
<comment type="caution">
    <text evidence="8">The sequence shown here is derived from an EMBL/GenBank/DDBJ whole genome shotgun (WGS) entry which is preliminary data.</text>
</comment>
<evidence type="ECO:0000256" key="2">
    <source>
        <dbReference type="ARBA" id="ARBA00011971"/>
    </source>
</evidence>
<dbReference type="GO" id="GO:0004588">
    <property type="term" value="F:orotate phosphoribosyltransferase activity"/>
    <property type="evidence" value="ECO:0007669"/>
    <property type="project" value="UniProtKB-EC"/>
</dbReference>
<protein>
    <recommendedName>
        <fullName evidence="2 6">Orotate phosphoribosyltransferase</fullName>
        <shortName evidence="6">OPRT</shortName>
        <shortName evidence="6">OPRTase</shortName>
        <ecNumber evidence="2 6">2.4.2.10</ecNumber>
    </recommendedName>
</protein>
<comment type="caution">
    <text evidence="6">Lacks conserved residue(s) required for the propagation of feature annotation.</text>
</comment>
<dbReference type="CDD" id="cd06223">
    <property type="entry name" value="PRTases_typeI"/>
    <property type="match status" value="1"/>
</dbReference>
<keyword evidence="3 6" id="KW-0328">Glycosyltransferase</keyword>
<evidence type="ECO:0000256" key="6">
    <source>
        <dbReference type="HAMAP-Rule" id="MF_01208"/>
    </source>
</evidence>
<dbReference type="InterPro" id="IPR023031">
    <property type="entry name" value="OPRT"/>
</dbReference>
<evidence type="ECO:0000256" key="3">
    <source>
        <dbReference type="ARBA" id="ARBA00022676"/>
    </source>
</evidence>
<comment type="similarity">
    <text evidence="6">Belongs to the purine/pyrimidine phosphoribosyltransferase family. PyrE subfamily.</text>
</comment>
<evidence type="ECO:0000313" key="8">
    <source>
        <dbReference type="EMBL" id="MDQ0159154.1"/>
    </source>
</evidence>
<dbReference type="EMBL" id="JAUSTQ010000003">
    <property type="protein sequence ID" value="MDQ0159154.1"/>
    <property type="molecule type" value="Genomic_DNA"/>
</dbReference>
<dbReference type="PANTHER" id="PTHR19278">
    <property type="entry name" value="OROTATE PHOSPHORIBOSYLTRANSFERASE"/>
    <property type="match status" value="1"/>
</dbReference>
<dbReference type="InterPro" id="IPR000836">
    <property type="entry name" value="PRTase_dom"/>
</dbReference>
<comment type="pathway">
    <text evidence="1 6">Pyrimidine metabolism; UMP biosynthesis via de novo pathway; UMP from orotate: step 1/2.</text>
</comment>
<reference evidence="8 9" key="1">
    <citation type="submission" date="2023-07" db="EMBL/GenBank/DDBJ databases">
        <title>Genomic Encyclopedia of Type Strains, Phase IV (KMG-IV): sequencing the most valuable type-strain genomes for metagenomic binning, comparative biology and taxonomic classification.</title>
        <authorList>
            <person name="Goeker M."/>
        </authorList>
    </citation>
    <scope>NUCLEOTIDE SEQUENCE [LARGE SCALE GENOMIC DNA]</scope>
    <source>
        <strain evidence="8 9">DSM 16460</strain>
    </source>
</reference>
<feature type="binding site" description="in other chain" evidence="6">
    <location>
        <begin position="119"/>
        <end position="127"/>
    </location>
    <ligand>
        <name>5-phospho-alpha-D-ribose 1-diphosphate</name>
        <dbReference type="ChEBI" id="CHEBI:58017"/>
        <note>ligand shared between dimeric partners</note>
    </ligand>
</feature>
<name>A0ABT9VE21_9BACI</name>
<dbReference type="Gene3D" id="3.40.50.2020">
    <property type="match status" value="1"/>
</dbReference>
<keyword evidence="4 6" id="KW-0808">Transferase</keyword>
<dbReference type="HAMAP" id="MF_01208">
    <property type="entry name" value="PyrE"/>
    <property type="match status" value="1"/>
</dbReference>
<feature type="domain" description="Phosphoribosyltransferase" evidence="7">
    <location>
        <begin position="50"/>
        <end position="143"/>
    </location>
</feature>
<feature type="binding site" evidence="6">
    <location>
        <position position="123"/>
    </location>
    <ligand>
        <name>orotate</name>
        <dbReference type="ChEBI" id="CHEBI:30839"/>
    </ligand>
</feature>
<dbReference type="InterPro" id="IPR029057">
    <property type="entry name" value="PRTase-like"/>
</dbReference>
<organism evidence="8 9">
    <name type="scientific">Alkalibacillus salilacus</name>
    <dbReference type="NCBI Taxonomy" id="284582"/>
    <lineage>
        <taxon>Bacteria</taxon>
        <taxon>Bacillati</taxon>
        <taxon>Bacillota</taxon>
        <taxon>Bacilli</taxon>
        <taxon>Bacillales</taxon>
        <taxon>Bacillaceae</taxon>
        <taxon>Alkalibacillus</taxon>
    </lineage>
</organism>
<dbReference type="SUPFAM" id="SSF53271">
    <property type="entry name" value="PRTase-like"/>
    <property type="match status" value="1"/>
</dbReference>
<comment type="subunit">
    <text evidence="6">Homodimer.</text>
</comment>
<dbReference type="RefSeq" id="WP_306975396.1">
    <property type="nucleotide sequence ID" value="NZ_JAUSTQ010000003.1"/>
</dbReference>
<feature type="binding site" evidence="6">
    <location>
        <position position="93"/>
    </location>
    <ligand>
        <name>5-phospho-alpha-D-ribose 1-diphosphate</name>
        <dbReference type="ChEBI" id="CHEBI:58017"/>
        <note>ligand shared between dimeric partners</note>
    </ligand>
</feature>
<sequence>MHQQTIAEQLIEIEALKINMNEPFTWSSGITSPVYCDNRLTMSYPEVRRQIARKLANQIDRSQVDVIAGCATAGIPHAAFTAELLDLPMIYVRSKPKGHGLENMIEGRVDLGDRVVVIEDLISTGQSATKVVEALREKGCEVLYVLSIFTYGLDVAEEQFNQKGIINTSLVTFDQIANLLVDKGEINQNDYHALLEWRYNLILTSSES</sequence>
<evidence type="ECO:0000256" key="1">
    <source>
        <dbReference type="ARBA" id="ARBA00004889"/>
    </source>
</evidence>
<evidence type="ECO:0000256" key="4">
    <source>
        <dbReference type="ARBA" id="ARBA00022679"/>
    </source>
</evidence>